<dbReference type="Pfam" id="PF20157">
    <property type="entry name" value="Maf_flag10_N"/>
    <property type="match status" value="1"/>
</dbReference>
<feature type="domain" description="6-hydroxymethylpterin diphosphokinase MptE-like" evidence="1">
    <location>
        <begin position="203"/>
        <end position="380"/>
    </location>
</feature>
<protein>
    <recommendedName>
        <fullName evidence="5">DUF115 domain-containing protein</fullName>
    </recommendedName>
</protein>
<evidence type="ECO:0000313" key="4">
    <source>
        <dbReference type="Proteomes" id="UP001549167"/>
    </source>
</evidence>
<evidence type="ECO:0008006" key="5">
    <source>
        <dbReference type="Google" id="ProtNLM"/>
    </source>
</evidence>
<proteinExistence type="predicted"/>
<accession>A0ABV2KTS5</accession>
<keyword evidence="4" id="KW-1185">Reference proteome</keyword>
<comment type="caution">
    <text evidence="3">The sequence shown here is derived from an EMBL/GenBank/DDBJ whole genome shotgun (WGS) entry which is preliminary data.</text>
</comment>
<dbReference type="RefSeq" id="WP_354219581.1">
    <property type="nucleotide sequence ID" value="NZ_JBEPMX010000004.1"/>
</dbReference>
<dbReference type="InterPro" id="IPR045376">
    <property type="entry name" value="Maf_N"/>
</dbReference>
<gene>
    <name evidence="3" type="ORF">ABID56_001074</name>
</gene>
<sequence length="617" mass="71383">MLRNNERFLKNTNPHLLHNVKDIKSSENVVLEPAKNDGLTVKIEDENQNYNYIHSKYNPVREAKTIIDRYEEELKTKDNVMIYGLGMGYHVEELKHRYPKHKLFVYEPNSDVFSHLVNNRNLDRILGTKDMLSVGFSAADIKKFLQEYIEQLNVNTTFIVLPSYERLYQEEYNEFIHNFIEAVKAKRITNITNYRFEKNWTINSLKNLKYTLNTPNVLSGANVKNMKQTPTIIVAAGPSLNREINTLKYIKENSLANIYSVGSAINTLVDNDIIPDAVFTYDPQDHNHRVYQKAIEKGVDKEVLMVFGSSVGYKTLEYYRGPKFHVLTSQDTVTKMFLDVDYRQYGFVSDSPSIAVITLQILGLLESSPIIFVGQNLGYVGNEHYADGIQYGEKRKTLNDNSNTLIVKGTQGQDIVTTDSFNRMRQSLEYYIGYFIQEKNIQFINTTVEGAHIEGTRFEYLENVISDLSPISNSFVDSIEQKNELNLSLSKNELLDLKDSFDNNLGNIAHYLDRLNEQVERMRLNQIDQTLKEIDKTLKNVNLNSYYQHIIAPMIRVQNEIVNNKIRNIDYSQNDKRGAEVYQLLSKHLELMSDVNNEISEHFYETIEELSNEGVIE</sequence>
<evidence type="ECO:0000259" key="2">
    <source>
        <dbReference type="Pfam" id="PF20157"/>
    </source>
</evidence>
<evidence type="ECO:0000313" key="3">
    <source>
        <dbReference type="EMBL" id="MET3682984.1"/>
    </source>
</evidence>
<dbReference type="InterPro" id="IPR002826">
    <property type="entry name" value="MptE-like"/>
</dbReference>
<dbReference type="Proteomes" id="UP001549167">
    <property type="component" value="Unassembled WGS sequence"/>
</dbReference>
<reference evidence="3 4" key="1">
    <citation type="submission" date="2024-06" db="EMBL/GenBank/DDBJ databases">
        <title>Genomic Encyclopedia of Type Strains, Phase IV (KMG-IV): sequencing the most valuable type-strain genomes for metagenomic binning, comparative biology and taxonomic classification.</title>
        <authorList>
            <person name="Goeker M."/>
        </authorList>
    </citation>
    <scope>NUCLEOTIDE SEQUENCE [LARGE SCALE GENOMIC DNA]</scope>
    <source>
        <strain evidence="3 4">DSM 23520</strain>
    </source>
</reference>
<dbReference type="EMBL" id="JBEPMX010000004">
    <property type="protein sequence ID" value="MET3682984.1"/>
    <property type="molecule type" value="Genomic_DNA"/>
</dbReference>
<organism evidence="3 4">
    <name type="scientific">Alkalibacillus flavidus</name>
    <dbReference type="NCBI Taxonomy" id="546021"/>
    <lineage>
        <taxon>Bacteria</taxon>
        <taxon>Bacillati</taxon>
        <taxon>Bacillota</taxon>
        <taxon>Bacilli</taxon>
        <taxon>Bacillales</taxon>
        <taxon>Bacillaceae</taxon>
        <taxon>Alkalibacillus</taxon>
    </lineage>
</organism>
<evidence type="ECO:0000259" key="1">
    <source>
        <dbReference type="Pfam" id="PF01973"/>
    </source>
</evidence>
<dbReference type="PANTHER" id="PTHR41786:SF1">
    <property type="entry name" value="6-HYDROXYMETHYLPTERIN DIPHOSPHOKINASE MPTE-LIKE DOMAIN-CONTAINING PROTEIN"/>
    <property type="match status" value="1"/>
</dbReference>
<dbReference type="PANTHER" id="PTHR41786">
    <property type="entry name" value="MOTILITY ACCESSORY FACTOR MAF"/>
    <property type="match status" value="1"/>
</dbReference>
<feature type="domain" description="Glycosyltransferase Maf N-terminal" evidence="2">
    <location>
        <begin position="34"/>
        <end position="181"/>
    </location>
</feature>
<name>A0ABV2KTS5_9BACI</name>
<dbReference type="Pfam" id="PF01973">
    <property type="entry name" value="MptE-like"/>
    <property type="match status" value="1"/>
</dbReference>